<evidence type="ECO:0000313" key="1">
    <source>
        <dbReference type="EMBL" id="KJV69345.1"/>
    </source>
</evidence>
<evidence type="ECO:0000313" key="2">
    <source>
        <dbReference type="Proteomes" id="UP000033562"/>
    </source>
</evidence>
<reference evidence="1 2" key="1">
    <citation type="submission" date="2015-02" db="EMBL/GenBank/DDBJ databases">
        <title>Genome Sequencing of Rickettsiales.</title>
        <authorList>
            <person name="Daugherty S.C."/>
            <person name="Su Q."/>
            <person name="Abolude K."/>
            <person name="Beier-Sexton M."/>
            <person name="Carlyon J.A."/>
            <person name="Carter R."/>
            <person name="Day N.P."/>
            <person name="Dumler S.J."/>
            <person name="Dyachenko V."/>
            <person name="Godinez A."/>
            <person name="Kurtti T.J."/>
            <person name="Lichay M."/>
            <person name="Mullins K.E."/>
            <person name="Ott S."/>
            <person name="Pappas-Brown V."/>
            <person name="Paris D.H."/>
            <person name="Patel P."/>
            <person name="Richards A.L."/>
            <person name="Sadzewicz L."/>
            <person name="Sears K."/>
            <person name="Seidman D."/>
            <person name="Sengamalay N."/>
            <person name="Stenos J."/>
            <person name="Tallon L.J."/>
            <person name="Vincent G."/>
            <person name="Fraser C.M."/>
            <person name="Munderloh U."/>
            <person name="Dunning-Hotopp J.C."/>
        </authorList>
    </citation>
    <scope>NUCLEOTIDE SEQUENCE [LARGE SCALE GENOMIC DNA]</scope>
    <source>
        <strain evidence="1 2">RAC413</strain>
    </source>
</reference>
<sequence length="40" mass="4998">MFVFFLLKSINNVKYVLCIFFMNVKYKNVFEYGYYCMMFV</sequence>
<protein>
    <submittedName>
        <fullName evidence="1">Uncharacterized protein</fullName>
    </submittedName>
</protein>
<comment type="caution">
    <text evidence="1">The sequence shown here is derived from an EMBL/GenBank/DDBJ whole genome shotgun (WGS) entry which is preliminary data.</text>
</comment>
<proteinExistence type="predicted"/>
<dbReference type="EMBL" id="LANX01000001">
    <property type="protein sequence ID" value="KJV69345.1"/>
    <property type="molecule type" value="Genomic_DNA"/>
</dbReference>
<name>A0A0F3NMR3_9RICK</name>
<accession>A0A0F3NMR3</accession>
<keyword evidence="2" id="KW-1185">Reference proteome</keyword>
<dbReference type="AlphaFoldDB" id="A0A0F3NMR3"/>
<organism evidence="1 2">
    <name type="scientific">Candidatus Neoehrlichia procyonis str. RAC413</name>
    <dbReference type="NCBI Taxonomy" id="1359163"/>
    <lineage>
        <taxon>Bacteria</taxon>
        <taxon>Pseudomonadati</taxon>
        <taxon>Pseudomonadota</taxon>
        <taxon>Alphaproteobacteria</taxon>
        <taxon>Rickettsiales</taxon>
        <taxon>Anaplasmataceae</taxon>
        <taxon>Candidatus Neoehrlichia</taxon>
    </lineage>
</organism>
<dbReference type="Proteomes" id="UP000033562">
    <property type="component" value="Unassembled WGS sequence"/>
</dbReference>
<gene>
    <name evidence="1" type="ORF">NLO413_0734</name>
</gene>